<dbReference type="AlphaFoldDB" id="F0VIH2"/>
<feature type="compositionally biased region" description="Polar residues" evidence="1">
    <location>
        <begin position="623"/>
        <end position="633"/>
    </location>
</feature>
<reference evidence="3" key="1">
    <citation type="journal article" date="2012" name="PLoS Pathog.">
        <title>Comparative genomics of the apicomplexan parasites Toxoplasma gondii and Neospora caninum: Coccidia differing in host range and transmission strategy.</title>
        <authorList>
            <person name="Reid A.J."/>
            <person name="Vermont S.J."/>
            <person name="Cotton J.A."/>
            <person name="Harris D."/>
            <person name="Hill-Cawthorne G.A."/>
            <person name="Konen-Waisman S."/>
            <person name="Latham S.M."/>
            <person name="Mourier T."/>
            <person name="Norton R."/>
            <person name="Quail M.A."/>
            <person name="Sanders M."/>
            <person name="Shanmugam D."/>
            <person name="Sohal A."/>
            <person name="Wasmuth J.D."/>
            <person name="Brunk B."/>
            <person name="Grigg M.E."/>
            <person name="Howard J.C."/>
            <person name="Parkinson J."/>
            <person name="Roos D.S."/>
            <person name="Trees A.J."/>
            <person name="Berriman M."/>
            <person name="Pain A."/>
            <person name="Wastling J.M."/>
        </authorList>
    </citation>
    <scope>NUCLEOTIDE SEQUENCE [LARGE SCALE GENOMIC DNA]</scope>
    <source>
        <strain evidence="3">Liverpool</strain>
    </source>
</reference>
<evidence type="ECO:0000313" key="2">
    <source>
        <dbReference type="EMBL" id="CBZ53533.1"/>
    </source>
</evidence>
<evidence type="ECO:0000256" key="1">
    <source>
        <dbReference type="SAM" id="MobiDB-lite"/>
    </source>
</evidence>
<dbReference type="GO" id="GO:0005509">
    <property type="term" value="F:calcium ion binding"/>
    <property type="evidence" value="ECO:0007669"/>
    <property type="project" value="TreeGrafter"/>
</dbReference>
<dbReference type="InterPro" id="IPR038983">
    <property type="entry name" value="C2CD5"/>
</dbReference>
<dbReference type="GeneID" id="13442786"/>
<dbReference type="eggNOG" id="KOG1031">
    <property type="taxonomic scope" value="Eukaryota"/>
</dbReference>
<organism evidence="2 3">
    <name type="scientific">Neospora caninum (strain Liverpool)</name>
    <dbReference type="NCBI Taxonomy" id="572307"/>
    <lineage>
        <taxon>Eukaryota</taxon>
        <taxon>Sar</taxon>
        <taxon>Alveolata</taxon>
        <taxon>Apicomplexa</taxon>
        <taxon>Conoidasida</taxon>
        <taxon>Coccidia</taxon>
        <taxon>Eucoccidiorida</taxon>
        <taxon>Eimeriorina</taxon>
        <taxon>Sarcocystidae</taxon>
        <taxon>Neospora</taxon>
    </lineage>
</organism>
<dbReference type="GO" id="GO:0031340">
    <property type="term" value="P:positive regulation of vesicle fusion"/>
    <property type="evidence" value="ECO:0007669"/>
    <property type="project" value="TreeGrafter"/>
</dbReference>
<feature type="compositionally biased region" description="Basic and acidic residues" evidence="1">
    <location>
        <begin position="49"/>
        <end position="71"/>
    </location>
</feature>
<dbReference type="EMBL" id="FR823390">
    <property type="protein sequence ID" value="CBZ53533.1"/>
    <property type="molecule type" value="Genomic_DNA"/>
</dbReference>
<feature type="compositionally biased region" description="Polar residues" evidence="1">
    <location>
        <begin position="95"/>
        <end position="104"/>
    </location>
</feature>
<gene>
    <name evidence="2" type="ORF">NCLIV_033210</name>
</gene>
<dbReference type="GO" id="GO:0065002">
    <property type="term" value="P:intracellular protein transmembrane transport"/>
    <property type="evidence" value="ECO:0007669"/>
    <property type="project" value="TreeGrafter"/>
</dbReference>
<dbReference type="GO" id="GO:0010828">
    <property type="term" value="P:positive regulation of D-glucose transmembrane transport"/>
    <property type="evidence" value="ECO:0007669"/>
    <property type="project" value="TreeGrafter"/>
</dbReference>
<dbReference type="PANTHER" id="PTHR37412">
    <property type="entry name" value="C2 DOMAIN-CONTAINING PROTEIN 5"/>
    <property type="match status" value="1"/>
</dbReference>
<dbReference type="InParanoid" id="F0VIH2"/>
<proteinExistence type="predicted"/>
<dbReference type="GO" id="GO:0072659">
    <property type="term" value="P:protein localization to plasma membrane"/>
    <property type="evidence" value="ECO:0007669"/>
    <property type="project" value="TreeGrafter"/>
</dbReference>
<feature type="compositionally biased region" description="Basic and acidic residues" evidence="1">
    <location>
        <begin position="689"/>
        <end position="726"/>
    </location>
</feature>
<feature type="region of interest" description="Disordered" evidence="1">
    <location>
        <begin position="608"/>
        <end position="857"/>
    </location>
</feature>
<name>F0VIH2_NEOCL</name>
<dbReference type="OrthoDB" id="332284at2759"/>
<dbReference type="RefSeq" id="XP_003883565.1">
    <property type="nucleotide sequence ID" value="XM_003883516.1"/>
</dbReference>
<dbReference type="GO" id="GO:0090314">
    <property type="term" value="P:positive regulation of protein targeting to membrane"/>
    <property type="evidence" value="ECO:0007669"/>
    <property type="project" value="TreeGrafter"/>
</dbReference>
<feature type="compositionally biased region" description="Basic and acidic residues" evidence="1">
    <location>
        <begin position="635"/>
        <end position="649"/>
    </location>
</feature>
<keyword evidence="3" id="KW-1185">Reference proteome</keyword>
<feature type="compositionally biased region" description="Basic and acidic residues" evidence="1">
    <location>
        <begin position="531"/>
        <end position="560"/>
    </location>
</feature>
<dbReference type="OMA" id="FAYWREM"/>
<protein>
    <submittedName>
        <fullName evidence="2">Uncharacterized protein</fullName>
    </submittedName>
</protein>
<feature type="compositionally biased region" description="Basic and acidic residues" evidence="1">
    <location>
        <begin position="822"/>
        <end position="834"/>
    </location>
</feature>
<dbReference type="VEuPathDB" id="ToxoDB:NCLIV_033210"/>
<evidence type="ECO:0000313" key="3">
    <source>
        <dbReference type="Proteomes" id="UP000007494"/>
    </source>
</evidence>
<dbReference type="Proteomes" id="UP000007494">
    <property type="component" value="Chromosome VIII"/>
</dbReference>
<sequence>MPCTVKLRIVAARGLALSCLHQPRSVQAGNSSTPLPSLSLSPHIFDAKREREAHEERHDKAGRKKERDGRATHSASGVNTPGAGVSTPGAGSCSHGRNVQSSGSAYSPALPDLLAVSIALGPHFHERTKARAPAYLPPEEASLLPAPLRCPYTWNETFRIEVPDEAVLQTWPLEFDLVSLAPHEGFPSPVSGNPVGLPGPSAAPGMFGAKASVHASRPAGAPPRVAWSRARAFCRMAGLRHVGSKTASPHSQEKPWFVGSAGDAKALARGSTGSVAAEGSASSSAAAAGCLLGTLLLDLTPLLSAGDASDDHGRFAGWDAGEEECATVGEGDREIRVRLPPRGQMEGWFPVLDSKKGIVGELWISVRLSFARQLNPFSSASSGFVRFFALPGPPQEYLHSGVSLLGLVEELLLVSPPSEEDADFAYWREMMRRSAKRPGNLRRLMLHRALMLTRRTIATKVEQRGGNAVLGYRAVLEIDGDFDGGDSADARSTWCVRAFGTVVRLSVPVAQRASGAPLASLRPGNALWPRPPDRDAGKARPTRLHRETPGRSLELKTPKTELRDPIRVAENVDLLVGAPGHAPQPVRYARAARHAAFPAFLFGGSKAGDGAEENERQPGLLESFTSASRSASYPSRERGSESSKEECRMAADLPGSRSALEGDTQSQRSQGGPGEDDRLSEGGRGWARRTRELSDEDKRQGSESRERGSTDDFENGQRRMCGREVEVDLWAGRRRERKSAQEPRALTRVRGGAGMRGRSAGDLDRHCRRSYVDLDAEQGWERGEGAGPIDEGNPPLHGRRSPSWSEDERGERPTRLGPGGGHPERNRTAMREDGGAPEDFSTRRQTRGSAEREDAGH</sequence>
<accession>F0VIH2</accession>
<dbReference type="GO" id="GO:0005886">
    <property type="term" value="C:plasma membrane"/>
    <property type="evidence" value="ECO:0007669"/>
    <property type="project" value="TreeGrafter"/>
</dbReference>
<dbReference type="GO" id="GO:0005544">
    <property type="term" value="F:calcium-dependent phospholipid binding"/>
    <property type="evidence" value="ECO:0007669"/>
    <property type="project" value="InterPro"/>
</dbReference>
<dbReference type="PANTHER" id="PTHR37412:SF2">
    <property type="entry name" value="C2 DOMAIN-CONTAINING PROTEIN 5"/>
    <property type="match status" value="1"/>
</dbReference>
<feature type="region of interest" description="Disordered" evidence="1">
    <location>
        <begin position="49"/>
        <end position="104"/>
    </location>
</feature>
<feature type="region of interest" description="Disordered" evidence="1">
    <location>
        <begin position="520"/>
        <end position="560"/>
    </location>
</feature>